<evidence type="ECO:0000313" key="2">
    <source>
        <dbReference type="Proteomes" id="UP000595814"/>
    </source>
</evidence>
<sequence>MAPKKQNKLKIIPLGGVSEIGKNMTVVEFGKDLIIVDSGLTFPDDNMPGIDLVIPDTDYLEKNKEKIKGIVVTHGHEDHIGAIPYILRKFDISVYGTKLTIGLIKTKLNEHGLSKKNLKVVEKGSSIKLGVFSVEFIQASHSIPDSVSFAITTPVGVIIFTGDFKIDYTPIDGDVMDLTRLAELGKNGVLALLADSTNVERPGYTLSEKSVGETFIDLFSKAKSRIIVATFASNVHRIQQVINAAEHYGRKIALSGRSMVNIVSVAKELNYLKVKDDTFIELKDIDKFKGNKIVLLTTGSQGEPMSALTRMAYGEHRKVQLVPEDTVIISASPIPGNEKTVSSIINKLTEIGVNIIYDTLADVHVSGHACQEELKLIHTLVKPKFFIPIHGEYRHLKKHAELAESLGMKKKNIFIGKNGNTFEFTKRSGKLIDTDHAGNILVDGLGIGDVGNIVLRDRKHLAEDGLIVVVITVNKDTGEIISEPDIISRGFVYVKENTNLMEEAKLVVEKSLSVCKNKDIKDWTTIKNSVRESLKKYVYGKIKRKPMILPVIIEA</sequence>
<reference evidence="1 2" key="1">
    <citation type="journal article" date="2022" name="Int. J. Syst. Evol. Microbiol.">
        <title>Miniphocaeibacter halophilus sp. nov., an ammonium-tolerant acetate-producing bacterium isolated from a biogas system.</title>
        <authorList>
            <person name="Schnurer A."/>
            <person name="Singh A."/>
            <person name="Bi S."/>
            <person name="Qiao W."/>
            <person name="Westerholm M."/>
        </authorList>
    </citation>
    <scope>NUCLEOTIDE SEQUENCE [LARGE SCALE GENOMIC DNA]</scope>
    <source>
        <strain evidence="1 2">AMB_01</strain>
    </source>
</reference>
<gene>
    <name evidence="1" type="ORF">JFY71_09890</name>
</gene>
<name>A0AC61MT35_9FIRM</name>
<organism evidence="1 2">
    <name type="scientific">Miniphocaeibacter halophilus</name>
    <dbReference type="NCBI Taxonomy" id="2931922"/>
    <lineage>
        <taxon>Bacteria</taxon>
        <taxon>Bacillati</taxon>
        <taxon>Bacillota</taxon>
        <taxon>Tissierellia</taxon>
        <taxon>Tissierellales</taxon>
        <taxon>Peptoniphilaceae</taxon>
        <taxon>Miniphocaeibacter</taxon>
    </lineage>
</organism>
<dbReference type="EMBL" id="CP066744">
    <property type="protein sequence ID" value="QQK07591.1"/>
    <property type="molecule type" value="Genomic_DNA"/>
</dbReference>
<accession>A0AC61MT35</accession>
<keyword evidence="2" id="KW-1185">Reference proteome</keyword>
<evidence type="ECO:0000313" key="1">
    <source>
        <dbReference type="EMBL" id="QQK07591.1"/>
    </source>
</evidence>
<proteinExistence type="predicted"/>
<protein>
    <submittedName>
        <fullName evidence="1">Ribonuclease J</fullName>
    </submittedName>
</protein>
<dbReference type="Proteomes" id="UP000595814">
    <property type="component" value="Chromosome"/>
</dbReference>